<evidence type="ECO:0000259" key="2">
    <source>
        <dbReference type="Pfam" id="PF02036"/>
    </source>
</evidence>
<keyword evidence="4" id="KW-1185">Reference proteome</keyword>
<organism evidence="3 4">
    <name type="scientific">Clostridium neonatale</name>
    <dbReference type="NCBI Taxonomy" id="137838"/>
    <lineage>
        <taxon>Bacteria</taxon>
        <taxon>Bacillati</taxon>
        <taxon>Bacillota</taxon>
        <taxon>Clostridia</taxon>
        <taxon>Eubacteriales</taxon>
        <taxon>Clostridiaceae</taxon>
        <taxon>Clostridium</taxon>
    </lineage>
</organism>
<dbReference type="STRING" id="137838.GCA_001458595_02896"/>
<reference evidence="3 4" key="1">
    <citation type="submission" date="2017-10" db="EMBL/GenBank/DDBJ databases">
        <title>Effective Description of Clostridium neonatale sp. nov. linked to necrotizing enterocolitis in neonates and a clarification of species assignable to the genus Clostridium (Prazmowski 1880) emend. Lawson and Rainey 2016.</title>
        <authorList>
            <person name="Bernard K."/>
            <person name="Burdz T."/>
            <person name="Wiebe D."/>
            <person name="Balcewich B."/>
            <person name="Alfa M."/>
            <person name="Bernier A.-M."/>
        </authorList>
    </citation>
    <scope>NUCLEOTIDE SEQUENCE [LARGE SCALE GENOMIC DNA]</scope>
    <source>
        <strain evidence="3 4">LCDC99A005</strain>
    </source>
</reference>
<dbReference type="Proteomes" id="UP000220840">
    <property type="component" value="Unassembled WGS sequence"/>
</dbReference>
<protein>
    <recommendedName>
        <fullName evidence="2">SCP2 domain-containing protein</fullName>
    </recommendedName>
</protein>
<feature type="compositionally biased region" description="Low complexity" evidence="1">
    <location>
        <begin position="149"/>
        <end position="178"/>
    </location>
</feature>
<proteinExistence type="predicted"/>
<gene>
    <name evidence="3" type="ORF">CQ394_07130</name>
</gene>
<evidence type="ECO:0000313" key="4">
    <source>
        <dbReference type="Proteomes" id="UP000220840"/>
    </source>
</evidence>
<dbReference type="EMBL" id="PDCJ01000001">
    <property type="protein sequence ID" value="PEG31471.1"/>
    <property type="molecule type" value="Genomic_DNA"/>
</dbReference>
<dbReference type="InterPro" id="IPR036527">
    <property type="entry name" value="SCP2_sterol-bd_dom_sf"/>
</dbReference>
<feature type="compositionally biased region" description="Basic and acidic residues" evidence="1">
    <location>
        <begin position="120"/>
        <end position="148"/>
    </location>
</feature>
<dbReference type="Gene3D" id="3.30.1050.10">
    <property type="entry name" value="SCP2 sterol-binding domain"/>
    <property type="match status" value="1"/>
</dbReference>
<dbReference type="InterPro" id="IPR003033">
    <property type="entry name" value="SCP2_sterol-bd_dom"/>
</dbReference>
<feature type="compositionally biased region" description="Basic residues" evidence="1">
    <location>
        <begin position="179"/>
        <end position="188"/>
    </location>
</feature>
<feature type="region of interest" description="Disordered" evidence="1">
    <location>
        <begin position="120"/>
        <end position="188"/>
    </location>
</feature>
<dbReference type="AlphaFoldDB" id="A0A2A7MJF7"/>
<accession>A0A2A7MJF7</accession>
<evidence type="ECO:0000313" key="3">
    <source>
        <dbReference type="EMBL" id="PEG31471.1"/>
    </source>
</evidence>
<dbReference type="Pfam" id="PF02036">
    <property type="entry name" value="SCP2"/>
    <property type="match status" value="1"/>
</dbReference>
<comment type="caution">
    <text evidence="3">The sequence shown here is derived from an EMBL/GenBank/DDBJ whole genome shotgun (WGS) entry which is preliminary data.</text>
</comment>
<dbReference type="OrthoDB" id="9804656at2"/>
<sequence length="188" mass="20804">MGIMNKEEVVKELKERFKDSDASNVEGVVAAQVDLRDEEGGTLYLEVKDKTLSIEPYEYYDRNVILNVSSSDLLEIVDKKLNPADAISKGILNAEGDLDKALEILNLYKPKIEDLSKPQIEEKSEVEIEEKPEGKIEATIEVKAESKPTPKTTSKTKATKGTNKTTTKTTARPASKTTSKSKTKAKTK</sequence>
<name>A0A2A7MJF7_9CLOT</name>
<evidence type="ECO:0000256" key="1">
    <source>
        <dbReference type="SAM" id="MobiDB-lite"/>
    </source>
</evidence>
<feature type="domain" description="SCP2" evidence="2">
    <location>
        <begin position="11"/>
        <end position="107"/>
    </location>
</feature>
<dbReference type="SUPFAM" id="SSF55718">
    <property type="entry name" value="SCP-like"/>
    <property type="match status" value="1"/>
</dbReference>